<evidence type="ECO:0000313" key="1">
    <source>
        <dbReference type="EMBL" id="OGE46981.1"/>
    </source>
</evidence>
<dbReference type="Proteomes" id="UP000177622">
    <property type="component" value="Unassembled WGS sequence"/>
</dbReference>
<dbReference type="AlphaFoldDB" id="A0A1F5L233"/>
<dbReference type="GeneID" id="34582426"/>
<organism evidence="1 2">
    <name type="scientific">Penicillium arizonense</name>
    <dbReference type="NCBI Taxonomy" id="1835702"/>
    <lineage>
        <taxon>Eukaryota</taxon>
        <taxon>Fungi</taxon>
        <taxon>Dikarya</taxon>
        <taxon>Ascomycota</taxon>
        <taxon>Pezizomycotina</taxon>
        <taxon>Eurotiomycetes</taxon>
        <taxon>Eurotiomycetidae</taxon>
        <taxon>Eurotiales</taxon>
        <taxon>Aspergillaceae</taxon>
        <taxon>Penicillium</taxon>
    </lineage>
</organism>
<accession>A0A1F5L233</accession>
<comment type="caution">
    <text evidence="1">The sequence shown here is derived from an EMBL/GenBank/DDBJ whole genome shotgun (WGS) entry which is preliminary data.</text>
</comment>
<dbReference type="RefSeq" id="XP_022482448.1">
    <property type="nucleotide sequence ID" value="XM_022637692.1"/>
</dbReference>
<protein>
    <submittedName>
        <fullName evidence="1">Uncharacterized protein</fullName>
    </submittedName>
</protein>
<keyword evidence="2" id="KW-1185">Reference proteome</keyword>
<dbReference type="OrthoDB" id="2142759at2759"/>
<sequence length="312" mass="35732">MVKVRRCAVCRLDRRGVVGPFSGDVRGWGIWLYRWLPSQVKALLLSQYYKSTSEGDLLIQRLNNCGLGPGGKHELPERLRLPSLSKPACGDTPDGLGIYLANARVIEAVSFEVFDDDEYEEFTILRPAGSVSKFLNHRFEWRILDSKPLETCPHPVALGVCHESRQHTLKHFLAMEHSKSDAGSFFFRPLHDLLWFSLDFTDEKERLQDLVHFYGDQLLCFQVVLVCEDDWITDTPDGYMSNYLSPMGPLKGIHIVYDELDDNGELVEPKAEDLSVRAQELKDEYEDLIGDMHDGNGKAKRIRYPNRCGKYY</sequence>
<dbReference type="STRING" id="1835702.A0A1F5L233"/>
<evidence type="ECO:0000313" key="2">
    <source>
        <dbReference type="Proteomes" id="UP000177622"/>
    </source>
</evidence>
<proteinExistence type="predicted"/>
<dbReference type="EMBL" id="LXJU01000080">
    <property type="protein sequence ID" value="OGE46981.1"/>
    <property type="molecule type" value="Genomic_DNA"/>
</dbReference>
<reference evidence="1 2" key="1">
    <citation type="journal article" date="2016" name="Sci. Rep.">
        <title>Penicillium arizonense, a new, genome sequenced fungal species, reveals a high chemical diversity in secreted metabolites.</title>
        <authorList>
            <person name="Grijseels S."/>
            <person name="Nielsen J.C."/>
            <person name="Randelovic M."/>
            <person name="Nielsen J."/>
            <person name="Nielsen K.F."/>
            <person name="Workman M."/>
            <person name="Frisvad J.C."/>
        </authorList>
    </citation>
    <scope>NUCLEOTIDE SEQUENCE [LARGE SCALE GENOMIC DNA]</scope>
    <source>
        <strain evidence="1 2">CBS 141311</strain>
    </source>
</reference>
<gene>
    <name evidence="1" type="ORF">PENARI_c080G05847</name>
</gene>
<name>A0A1F5L233_PENAI</name>